<dbReference type="GO" id="GO:0046872">
    <property type="term" value="F:metal ion binding"/>
    <property type="evidence" value="ECO:0007669"/>
    <property type="project" value="UniProtKB-KW"/>
</dbReference>
<dbReference type="PROSITE" id="PS51007">
    <property type="entry name" value="CYTC"/>
    <property type="match status" value="1"/>
</dbReference>
<reference evidence="7 8" key="1">
    <citation type="submission" date="2018-05" db="EMBL/GenBank/DDBJ databases">
        <title>Draft Genome Sequences for a Diverse set of 7 Haemophilus Species.</title>
        <authorList>
            <person name="Nichols M."/>
            <person name="Topaz N."/>
            <person name="Wang X."/>
            <person name="Wang X."/>
            <person name="Boxrud D."/>
        </authorList>
    </citation>
    <scope>NUCLEOTIDE SEQUENCE [LARGE SCALE GENOMIC DNA]</scope>
    <source>
        <strain evidence="7 8">C2001002503</strain>
    </source>
</reference>
<feature type="signal peptide" evidence="5">
    <location>
        <begin position="1"/>
        <end position="21"/>
    </location>
</feature>
<evidence type="ECO:0000256" key="1">
    <source>
        <dbReference type="ARBA" id="ARBA00022617"/>
    </source>
</evidence>
<dbReference type="GO" id="GO:0009055">
    <property type="term" value="F:electron transfer activity"/>
    <property type="evidence" value="ECO:0007669"/>
    <property type="project" value="InterPro"/>
</dbReference>
<keyword evidence="1 4" id="KW-0349">Heme</keyword>
<accession>A0A8B2U590</accession>
<feature type="domain" description="Cytochrome c" evidence="6">
    <location>
        <begin position="23"/>
        <end position="102"/>
    </location>
</feature>
<gene>
    <name evidence="7" type="ORF">DPV83_09075</name>
</gene>
<evidence type="ECO:0000256" key="2">
    <source>
        <dbReference type="ARBA" id="ARBA00022723"/>
    </source>
</evidence>
<evidence type="ECO:0000313" key="8">
    <source>
        <dbReference type="Proteomes" id="UP000253998"/>
    </source>
</evidence>
<keyword evidence="5" id="KW-0732">Signal</keyword>
<keyword evidence="3 4" id="KW-0408">Iron</keyword>
<dbReference type="InterPro" id="IPR009056">
    <property type="entry name" value="Cyt_c-like_dom"/>
</dbReference>
<dbReference type="InterPro" id="IPR036909">
    <property type="entry name" value="Cyt_c-like_dom_sf"/>
</dbReference>
<comment type="caution">
    <text evidence="7">The sequence shown here is derived from an EMBL/GenBank/DDBJ whole genome shotgun (WGS) entry which is preliminary data.</text>
</comment>
<name>A0A8B2U590_9PAST</name>
<evidence type="ECO:0000313" key="7">
    <source>
        <dbReference type="EMBL" id="RDE69873.1"/>
    </source>
</evidence>
<dbReference type="EMBL" id="QEPM01000008">
    <property type="protein sequence ID" value="RDE69873.1"/>
    <property type="molecule type" value="Genomic_DNA"/>
</dbReference>
<feature type="chain" id="PRO_5032537762" evidence="5">
    <location>
        <begin position="22"/>
        <end position="103"/>
    </location>
</feature>
<dbReference type="Proteomes" id="UP000253998">
    <property type="component" value="Unassembled WGS sequence"/>
</dbReference>
<dbReference type="InterPro" id="IPR050597">
    <property type="entry name" value="Cytochrome_c_Oxidase_Subunit"/>
</dbReference>
<protein>
    <submittedName>
        <fullName evidence="7">Cytochrome c</fullName>
    </submittedName>
</protein>
<dbReference type="PANTHER" id="PTHR33751:SF1">
    <property type="entry name" value="CBB3-TYPE CYTOCHROME C OXIDASE SUBUNIT FIXP"/>
    <property type="match status" value="1"/>
</dbReference>
<dbReference type="RefSeq" id="WP_111296970.1">
    <property type="nucleotide sequence ID" value="NZ_CAUTCU010000027.1"/>
</dbReference>
<evidence type="ECO:0000256" key="3">
    <source>
        <dbReference type="ARBA" id="ARBA00023004"/>
    </source>
</evidence>
<dbReference type="Pfam" id="PF00034">
    <property type="entry name" value="Cytochrom_C"/>
    <property type="match status" value="1"/>
</dbReference>
<organism evidence="7 8">
    <name type="scientific">Aggregatibacter segnis</name>
    <dbReference type="NCBI Taxonomy" id="739"/>
    <lineage>
        <taxon>Bacteria</taxon>
        <taxon>Pseudomonadati</taxon>
        <taxon>Pseudomonadota</taxon>
        <taxon>Gammaproteobacteria</taxon>
        <taxon>Pasteurellales</taxon>
        <taxon>Pasteurellaceae</taxon>
        <taxon>Aggregatibacter</taxon>
    </lineage>
</organism>
<dbReference type="SUPFAM" id="SSF46626">
    <property type="entry name" value="Cytochrome c"/>
    <property type="match status" value="1"/>
</dbReference>
<dbReference type="GO" id="GO:0020037">
    <property type="term" value="F:heme binding"/>
    <property type="evidence" value="ECO:0007669"/>
    <property type="project" value="InterPro"/>
</dbReference>
<evidence type="ECO:0000256" key="4">
    <source>
        <dbReference type="PROSITE-ProRule" id="PRU00433"/>
    </source>
</evidence>
<dbReference type="Gene3D" id="1.10.760.10">
    <property type="entry name" value="Cytochrome c-like domain"/>
    <property type="match status" value="1"/>
</dbReference>
<dbReference type="AlphaFoldDB" id="A0A8B2U590"/>
<evidence type="ECO:0000259" key="6">
    <source>
        <dbReference type="PROSITE" id="PS51007"/>
    </source>
</evidence>
<evidence type="ECO:0000256" key="5">
    <source>
        <dbReference type="SAM" id="SignalP"/>
    </source>
</evidence>
<proteinExistence type="predicted"/>
<keyword evidence="2 4" id="KW-0479">Metal-binding</keyword>
<dbReference type="PANTHER" id="PTHR33751">
    <property type="entry name" value="CBB3-TYPE CYTOCHROME C OXIDASE SUBUNIT FIXP"/>
    <property type="match status" value="1"/>
</dbReference>
<sequence>MKIYYAILPLIALSAVSTVQAEGDIEHGKKIFNRSCALCHGKQAEKSAMGQSQIINTFSQEKIVSSLQDRKSGKIYGAGNHVKEGLSEQDMQDVASYIQTLKQ</sequence>